<evidence type="ECO:0000313" key="1">
    <source>
        <dbReference type="EMBL" id="KAH6946942.1"/>
    </source>
</evidence>
<accession>A0ACB7TNK9</accession>
<dbReference type="EMBL" id="CM023481">
    <property type="protein sequence ID" value="KAH6946942.1"/>
    <property type="molecule type" value="Genomic_DNA"/>
</dbReference>
<proteinExistence type="predicted"/>
<protein>
    <submittedName>
        <fullName evidence="1">Uncharacterized protein</fullName>
    </submittedName>
</protein>
<dbReference type="Proteomes" id="UP000821845">
    <property type="component" value="Chromosome 1"/>
</dbReference>
<reference evidence="1" key="1">
    <citation type="submission" date="2020-05" db="EMBL/GenBank/DDBJ databases">
        <title>Large-scale comparative analyses of tick genomes elucidate their genetic diversity and vector capacities.</title>
        <authorList>
            <person name="Jia N."/>
            <person name="Wang J."/>
            <person name="Shi W."/>
            <person name="Du L."/>
            <person name="Sun Y."/>
            <person name="Zhan W."/>
            <person name="Jiang J."/>
            <person name="Wang Q."/>
            <person name="Zhang B."/>
            <person name="Ji P."/>
            <person name="Sakyi L.B."/>
            <person name="Cui X."/>
            <person name="Yuan T."/>
            <person name="Jiang B."/>
            <person name="Yang W."/>
            <person name="Lam T.T.-Y."/>
            <person name="Chang Q."/>
            <person name="Ding S."/>
            <person name="Wang X."/>
            <person name="Zhu J."/>
            <person name="Ruan X."/>
            <person name="Zhao L."/>
            <person name="Wei J."/>
            <person name="Que T."/>
            <person name="Du C."/>
            <person name="Cheng J."/>
            <person name="Dai P."/>
            <person name="Han X."/>
            <person name="Huang E."/>
            <person name="Gao Y."/>
            <person name="Liu J."/>
            <person name="Shao H."/>
            <person name="Ye R."/>
            <person name="Li L."/>
            <person name="Wei W."/>
            <person name="Wang X."/>
            <person name="Wang C."/>
            <person name="Yang T."/>
            <person name="Huo Q."/>
            <person name="Li W."/>
            <person name="Guo W."/>
            <person name="Chen H."/>
            <person name="Zhou L."/>
            <person name="Ni X."/>
            <person name="Tian J."/>
            <person name="Zhou Y."/>
            <person name="Sheng Y."/>
            <person name="Liu T."/>
            <person name="Pan Y."/>
            <person name="Xia L."/>
            <person name="Li J."/>
            <person name="Zhao F."/>
            <person name="Cao W."/>
        </authorList>
    </citation>
    <scope>NUCLEOTIDE SEQUENCE</scope>
    <source>
        <strain evidence="1">Hyas-2018</strain>
    </source>
</reference>
<evidence type="ECO:0000313" key="2">
    <source>
        <dbReference type="Proteomes" id="UP000821845"/>
    </source>
</evidence>
<gene>
    <name evidence="1" type="ORF">HPB50_016188</name>
</gene>
<organism evidence="1 2">
    <name type="scientific">Hyalomma asiaticum</name>
    <name type="common">Tick</name>
    <dbReference type="NCBI Taxonomy" id="266040"/>
    <lineage>
        <taxon>Eukaryota</taxon>
        <taxon>Metazoa</taxon>
        <taxon>Ecdysozoa</taxon>
        <taxon>Arthropoda</taxon>
        <taxon>Chelicerata</taxon>
        <taxon>Arachnida</taxon>
        <taxon>Acari</taxon>
        <taxon>Parasitiformes</taxon>
        <taxon>Ixodida</taxon>
        <taxon>Ixodoidea</taxon>
        <taxon>Ixodidae</taxon>
        <taxon>Hyalomminae</taxon>
        <taxon>Hyalomma</taxon>
    </lineage>
</organism>
<comment type="caution">
    <text evidence="1">The sequence shown here is derived from an EMBL/GenBank/DDBJ whole genome shotgun (WGS) entry which is preliminary data.</text>
</comment>
<sequence length="166" mass="18097">MAQVLSQSGQQEAVAGFCTFRTVLLCIIGSFSFTLLVAAIFILLREGPPPLTRKDEAGRNPSSPDGHGDSVSAEYTSSQVCDVRECQEHAALVARTLNSSLDPCQDFSAFVCSGWRPLVDYSDSVEVDARIRWTTSLVAHISEGQASFRIMNKPEALYRQAIISLP</sequence>
<name>A0ACB7TNK9_HYAAI</name>
<keyword evidence="2" id="KW-1185">Reference proteome</keyword>